<comment type="similarity">
    <text evidence="1 2">Belongs to the Iojap/RsfS family.</text>
</comment>
<comment type="subcellular location">
    <subcellularLocation>
        <location evidence="2">Cytoplasm</location>
    </subcellularLocation>
</comment>
<dbReference type="SUPFAM" id="SSF81301">
    <property type="entry name" value="Nucleotidyltransferase"/>
    <property type="match status" value="1"/>
</dbReference>
<dbReference type="InterPro" id="IPR004394">
    <property type="entry name" value="Iojap/RsfS/C7orf30"/>
</dbReference>
<dbReference type="NCBIfam" id="TIGR00090">
    <property type="entry name" value="rsfS_iojap_ybeB"/>
    <property type="match status" value="1"/>
</dbReference>
<accession>A0A5D3YKV8</accession>
<dbReference type="Proteomes" id="UP000324595">
    <property type="component" value="Unassembled WGS sequence"/>
</dbReference>
<keyword evidence="2" id="KW-0810">Translation regulation</keyword>
<dbReference type="GO" id="GO:0090071">
    <property type="term" value="P:negative regulation of ribosome biogenesis"/>
    <property type="evidence" value="ECO:0007669"/>
    <property type="project" value="UniProtKB-UniRule"/>
</dbReference>
<dbReference type="HAMAP" id="MF_01477">
    <property type="entry name" value="Iojap_RsfS"/>
    <property type="match status" value="1"/>
</dbReference>
<reference evidence="3 4" key="1">
    <citation type="submission" date="2019-07" db="EMBL/GenBank/DDBJ databases">
        <title>Genomic Encyclopedia of Archaeal and Bacterial Type Strains, Phase II (KMG-II): from individual species to whole genera.</title>
        <authorList>
            <person name="Goeker M."/>
        </authorList>
    </citation>
    <scope>NUCLEOTIDE SEQUENCE [LARGE SCALE GENOMIC DNA]</scope>
    <source>
        <strain evidence="3 4">DSM 21935</strain>
    </source>
</reference>
<dbReference type="EMBL" id="VNHY01000002">
    <property type="protein sequence ID" value="TYP94125.1"/>
    <property type="molecule type" value="Genomic_DNA"/>
</dbReference>
<organism evidence="3 4">
    <name type="scientific">Fodinibius salinus</name>
    <dbReference type="NCBI Taxonomy" id="860790"/>
    <lineage>
        <taxon>Bacteria</taxon>
        <taxon>Pseudomonadati</taxon>
        <taxon>Balneolota</taxon>
        <taxon>Balneolia</taxon>
        <taxon>Balneolales</taxon>
        <taxon>Balneolaceae</taxon>
        <taxon>Fodinibius</taxon>
    </lineage>
</organism>
<dbReference type="GO" id="GO:0017148">
    <property type="term" value="P:negative regulation of translation"/>
    <property type="evidence" value="ECO:0007669"/>
    <property type="project" value="UniProtKB-UniRule"/>
</dbReference>
<keyword evidence="4" id="KW-1185">Reference proteome</keyword>
<protein>
    <recommendedName>
        <fullName evidence="2">Ribosomal silencing factor RsfS</fullName>
    </recommendedName>
</protein>
<comment type="function">
    <text evidence="2">Functions as a ribosomal silencing factor. Interacts with ribosomal protein uL14 (rplN), blocking formation of intersubunit bridge B8. Prevents association of the 30S and 50S ribosomal subunits and the formation of functional ribosomes, thus repressing translation.</text>
</comment>
<proteinExistence type="inferred from homology"/>
<dbReference type="Gene3D" id="3.30.460.10">
    <property type="entry name" value="Beta Polymerase, domain 2"/>
    <property type="match status" value="1"/>
</dbReference>
<evidence type="ECO:0000256" key="1">
    <source>
        <dbReference type="ARBA" id="ARBA00010574"/>
    </source>
</evidence>
<keyword evidence="2" id="KW-0963">Cytoplasm</keyword>
<dbReference type="GO" id="GO:0043023">
    <property type="term" value="F:ribosomal large subunit binding"/>
    <property type="evidence" value="ECO:0007669"/>
    <property type="project" value="TreeGrafter"/>
</dbReference>
<evidence type="ECO:0000313" key="3">
    <source>
        <dbReference type="EMBL" id="TYP94125.1"/>
    </source>
</evidence>
<dbReference type="RefSeq" id="WP_148899150.1">
    <property type="nucleotide sequence ID" value="NZ_VNHY01000002.1"/>
</dbReference>
<dbReference type="PANTHER" id="PTHR21043">
    <property type="entry name" value="IOJAP SUPERFAMILY ORTHOLOG"/>
    <property type="match status" value="1"/>
</dbReference>
<keyword evidence="2" id="KW-0678">Repressor</keyword>
<dbReference type="OrthoDB" id="9793681at2"/>
<dbReference type="Pfam" id="PF02410">
    <property type="entry name" value="RsfS"/>
    <property type="match status" value="1"/>
</dbReference>
<name>A0A5D3YKV8_9BACT</name>
<dbReference type="InterPro" id="IPR043519">
    <property type="entry name" value="NT_sf"/>
</dbReference>
<gene>
    <name evidence="2" type="primary">rsfS</name>
    <name evidence="3" type="ORF">LX73_1850</name>
</gene>
<comment type="subunit">
    <text evidence="2">Interacts with ribosomal protein uL14 (rplN).</text>
</comment>
<dbReference type="PANTHER" id="PTHR21043:SF0">
    <property type="entry name" value="MITOCHONDRIAL ASSEMBLY OF RIBOSOMAL LARGE SUBUNIT PROTEIN 1"/>
    <property type="match status" value="1"/>
</dbReference>
<dbReference type="AlphaFoldDB" id="A0A5D3YKV8"/>
<dbReference type="GO" id="GO:0042256">
    <property type="term" value="P:cytosolic ribosome assembly"/>
    <property type="evidence" value="ECO:0007669"/>
    <property type="project" value="UniProtKB-UniRule"/>
</dbReference>
<evidence type="ECO:0000256" key="2">
    <source>
        <dbReference type="HAMAP-Rule" id="MF_01477"/>
    </source>
</evidence>
<dbReference type="GO" id="GO:0005737">
    <property type="term" value="C:cytoplasm"/>
    <property type="evidence" value="ECO:0007669"/>
    <property type="project" value="UniProtKB-SubCell"/>
</dbReference>
<comment type="caution">
    <text evidence="3">The sequence shown here is derived from an EMBL/GenBank/DDBJ whole genome shotgun (WGS) entry which is preliminary data.</text>
</comment>
<sequence>MSKNSSRANQQFNSVDENKTADSDKLIKVITDALIDKKAEDVTVLDVNELTTLADKLVICHAQTDVQIKAIADNVNKETKEQLGEKAWKEEGRETRRWVILDYVNVVVHIFKEELREYYALERMWNDAPSQKFEDQPNQQ</sequence>
<evidence type="ECO:0000313" key="4">
    <source>
        <dbReference type="Proteomes" id="UP000324595"/>
    </source>
</evidence>